<dbReference type="Gene3D" id="3.40.5.90">
    <property type="entry name" value="CDGSH iron-sulfur domain, mitoNEET-type"/>
    <property type="match status" value="2"/>
</dbReference>
<evidence type="ECO:0000313" key="6">
    <source>
        <dbReference type="EMBL" id="KGO07824.1"/>
    </source>
</evidence>
<dbReference type="GO" id="GO:0051537">
    <property type="term" value="F:2 iron, 2 sulfur cluster binding"/>
    <property type="evidence" value="ECO:0007669"/>
    <property type="project" value="UniProtKB-KW"/>
</dbReference>
<evidence type="ECO:0000313" key="7">
    <source>
        <dbReference type="Proteomes" id="UP000030140"/>
    </source>
</evidence>
<comment type="caution">
    <text evidence="6">The sequence shown here is derived from an EMBL/GenBank/DDBJ whole genome shotgun (WGS) entry which is preliminary data.</text>
</comment>
<dbReference type="InterPro" id="IPR052950">
    <property type="entry name" value="CISD"/>
</dbReference>
<reference evidence="6 7" key="1">
    <citation type="submission" date="2014-10" db="EMBL/GenBank/DDBJ databases">
        <title>Draft genome sequence of the proteorhodopsin-containing marine bacterium Dokdonia donghaensis.</title>
        <authorList>
            <person name="Gomez-Consarnau L."/>
            <person name="Gonzalez J.M."/>
            <person name="Riedel T."/>
            <person name="Jaenicke S."/>
            <person name="Wagner-Doebler I."/>
            <person name="Fuhrman J.A."/>
        </authorList>
    </citation>
    <scope>NUCLEOTIDE SEQUENCE [LARGE SCALE GENOMIC DNA]</scope>
    <source>
        <strain evidence="6 7">DSW-1</strain>
    </source>
</reference>
<evidence type="ECO:0000256" key="2">
    <source>
        <dbReference type="ARBA" id="ARBA00022723"/>
    </source>
</evidence>
<keyword evidence="4" id="KW-0411">Iron-sulfur</keyword>
<dbReference type="GO" id="GO:0046872">
    <property type="term" value="F:metal ion binding"/>
    <property type="evidence" value="ECO:0007669"/>
    <property type="project" value="UniProtKB-KW"/>
</dbReference>
<keyword evidence="3" id="KW-0408">Iron</keyword>
<evidence type="ECO:0000256" key="1">
    <source>
        <dbReference type="ARBA" id="ARBA00022714"/>
    </source>
</evidence>
<keyword evidence="7" id="KW-1185">Reference proteome</keyword>
<sequence length="84" mass="9069">MENNKKVAGLAPIAVELEEGKKYSWCTCGHSAKQPFCDGGHKAAESTPSLRFEAVKTGTAYLCNCKMTKNPPYCDGSHKTCEIG</sequence>
<proteinExistence type="predicted"/>
<feature type="domain" description="Iron-binding zinc finger CDGSH type" evidence="5">
    <location>
        <begin position="51"/>
        <end position="84"/>
    </location>
</feature>
<dbReference type="AlphaFoldDB" id="A0A0A2GX36"/>
<gene>
    <name evidence="6" type="ORF">NV36_13930</name>
</gene>
<evidence type="ECO:0000256" key="3">
    <source>
        <dbReference type="ARBA" id="ARBA00023004"/>
    </source>
</evidence>
<dbReference type="RefSeq" id="WP_035328326.1">
    <property type="nucleotide sequence ID" value="NZ_CP015125.1"/>
</dbReference>
<dbReference type="SMART" id="SM00704">
    <property type="entry name" value="ZnF_CDGSH"/>
    <property type="match status" value="2"/>
</dbReference>
<evidence type="ECO:0000256" key="4">
    <source>
        <dbReference type="ARBA" id="ARBA00023014"/>
    </source>
</evidence>
<evidence type="ECO:0000259" key="5">
    <source>
        <dbReference type="SMART" id="SM00704"/>
    </source>
</evidence>
<dbReference type="KEGG" id="ddo:I597_1671"/>
<dbReference type="InterPro" id="IPR018967">
    <property type="entry name" value="FeS-contain_CDGSH-typ"/>
</dbReference>
<dbReference type="PANTHER" id="PTHR46491">
    <property type="entry name" value="CDGSH IRON SULFUR DOMAIN PROTEIN HOMOLOG"/>
    <property type="match status" value="1"/>
</dbReference>
<dbReference type="Pfam" id="PF09360">
    <property type="entry name" value="zf-CDGSH"/>
    <property type="match status" value="2"/>
</dbReference>
<accession>A0A0A2GX36</accession>
<keyword evidence="1" id="KW-0001">2Fe-2S</keyword>
<dbReference type="InterPro" id="IPR042216">
    <property type="entry name" value="MitoNEET_CISD"/>
</dbReference>
<dbReference type="GO" id="GO:0005737">
    <property type="term" value="C:cytoplasm"/>
    <property type="evidence" value="ECO:0007669"/>
    <property type="project" value="UniProtKB-ARBA"/>
</dbReference>
<name>A0A0A2GX36_9FLAO</name>
<organism evidence="6 7">
    <name type="scientific">Dokdonia donghaensis DSW-1</name>
    <dbReference type="NCBI Taxonomy" id="1300343"/>
    <lineage>
        <taxon>Bacteria</taxon>
        <taxon>Pseudomonadati</taxon>
        <taxon>Bacteroidota</taxon>
        <taxon>Flavobacteriia</taxon>
        <taxon>Flavobacteriales</taxon>
        <taxon>Flavobacteriaceae</taxon>
        <taxon>Dokdonia</taxon>
    </lineage>
</organism>
<dbReference type="PANTHER" id="PTHR46491:SF3">
    <property type="entry name" value="CDGSH IRON-SULFUR DOMAIN-CONTAINING PROTEIN 3, MITOCHONDRIAL"/>
    <property type="match status" value="1"/>
</dbReference>
<feature type="domain" description="Iron-binding zinc finger CDGSH type" evidence="5">
    <location>
        <begin position="10"/>
        <end position="47"/>
    </location>
</feature>
<dbReference type="EMBL" id="JSAQ01000001">
    <property type="protein sequence ID" value="KGO07824.1"/>
    <property type="molecule type" value="Genomic_DNA"/>
</dbReference>
<protein>
    <submittedName>
        <fullName evidence="6">Iron-binding protein</fullName>
    </submittedName>
</protein>
<keyword evidence="2" id="KW-0479">Metal-binding</keyword>
<dbReference type="Proteomes" id="UP000030140">
    <property type="component" value="Unassembled WGS sequence"/>
</dbReference>
<dbReference type="OrthoDB" id="9795032at2"/>
<dbReference type="PATRIC" id="fig|1300343.5.peg.1677"/>